<organism evidence="2 3">
    <name type="scientific">Micromonospora echinaurantiaca</name>
    <dbReference type="NCBI Taxonomy" id="47857"/>
    <lineage>
        <taxon>Bacteria</taxon>
        <taxon>Bacillati</taxon>
        <taxon>Actinomycetota</taxon>
        <taxon>Actinomycetes</taxon>
        <taxon>Micromonosporales</taxon>
        <taxon>Micromonosporaceae</taxon>
        <taxon>Micromonospora</taxon>
    </lineage>
</organism>
<feature type="compositionally biased region" description="Gly residues" evidence="1">
    <location>
        <begin position="180"/>
        <end position="233"/>
    </location>
</feature>
<evidence type="ECO:0000256" key="1">
    <source>
        <dbReference type="SAM" id="MobiDB-lite"/>
    </source>
</evidence>
<accession>A0A1C5GQE5</accession>
<dbReference type="EMBL" id="LT607750">
    <property type="protein sequence ID" value="SCG35767.1"/>
    <property type="molecule type" value="Genomic_DNA"/>
</dbReference>
<dbReference type="AlphaFoldDB" id="A0A1C5GQE5"/>
<evidence type="ECO:0000313" key="2">
    <source>
        <dbReference type="EMBL" id="SCG35767.1"/>
    </source>
</evidence>
<evidence type="ECO:0000313" key="3">
    <source>
        <dbReference type="Proteomes" id="UP000198217"/>
    </source>
</evidence>
<feature type="compositionally biased region" description="Low complexity" evidence="1">
    <location>
        <begin position="154"/>
        <end position="170"/>
    </location>
</feature>
<dbReference type="Pfam" id="PF08757">
    <property type="entry name" value="CotH"/>
    <property type="match status" value="1"/>
</dbReference>
<proteinExistence type="predicted"/>
<dbReference type="RefSeq" id="WP_088992003.1">
    <property type="nucleotide sequence ID" value="NZ_LT607750.1"/>
</dbReference>
<name>A0A1C5GQE5_9ACTN</name>
<feature type="compositionally biased region" description="Gly residues" evidence="1">
    <location>
        <begin position="453"/>
        <end position="466"/>
    </location>
</feature>
<dbReference type="PANTHER" id="PTHR40050:SF1">
    <property type="entry name" value="INNER SPORE COAT PROTEIN H"/>
    <property type="match status" value="1"/>
</dbReference>
<keyword evidence="3" id="KW-1185">Reference proteome</keyword>
<dbReference type="InterPro" id="IPR014867">
    <property type="entry name" value="Spore_coat_CotH_CotH2/3/7"/>
</dbReference>
<feature type="compositionally biased region" description="Polar residues" evidence="1">
    <location>
        <begin position="131"/>
        <end position="140"/>
    </location>
</feature>
<dbReference type="PANTHER" id="PTHR40050">
    <property type="entry name" value="INNER SPORE COAT PROTEIN H"/>
    <property type="match status" value="1"/>
</dbReference>
<sequence length="602" mass="62707">MPRLPRPALPRRLRRRIPVRVRQNWRLLTTCVAFLAVLTLVLGTERIRPYVASAGTAGAETVTVDIAGTRDLFDAGAAHSISLTFRDADYQRMLETYWTEGEKEYVEADLVVDGTSIPSVGVRLKGNSTLGALTWNGQTRPRQEGEAGGPAGGRPPTGADQRQGDQQPGDRPQRVRPGGAAPGGAAPGGTAPGGAAPGGTAPGGTAPGGTAPGGTAPGGTGPGAAGPGGGMGRVGLKAEEPETLPWLISFDEFVEGRRYQGHREVAVRVGGMGGGSTVLNEALSLSLLDGVGETTQRYAYSSFTVNDRPTTARLLVEHPDEHFAERLDGDGVLYKALAGGSFTDQGDDPTDYQDDFKQITMRGSQDLQPVINLIRWVHSASDEEFAAGLAEKVDVGSFARYVALQNLLLNFDDMAGPGRNYYLWYDLGTKKFSVLSWDHNLTFSGSATQGPHDTGGLGMRGAGRTQGTGPAPDTPDNPDAGTAPDAAAAAPGADVADAPGAGAAPEGGRRGGAMGGHRLKERFLASAAFTQVYEDAYRELFQEVYGSGRATGALDAISTVLKTVAGVDAAAVDRDAGQLRTLIQQRTESLRDDEVVTGGGGG</sequence>
<keyword evidence="2" id="KW-0946">Virion</keyword>
<feature type="region of interest" description="Disordered" evidence="1">
    <location>
        <begin position="131"/>
        <end position="236"/>
    </location>
</feature>
<feature type="region of interest" description="Disordered" evidence="1">
    <location>
        <begin position="446"/>
        <end position="515"/>
    </location>
</feature>
<reference evidence="2 3" key="1">
    <citation type="submission" date="2016-06" db="EMBL/GenBank/DDBJ databases">
        <authorList>
            <person name="Kjaerup R.B."/>
            <person name="Dalgaard T.S."/>
            <person name="Juul-Madsen H.R."/>
        </authorList>
    </citation>
    <scope>NUCLEOTIDE SEQUENCE [LARGE SCALE GENOMIC DNA]</scope>
    <source>
        <strain evidence="2 3">DSM 43904</strain>
    </source>
</reference>
<protein>
    <submittedName>
        <fullName evidence="2">Spore coat protein CotH</fullName>
    </submittedName>
</protein>
<gene>
    <name evidence="2" type="ORF">GA0070609_0150</name>
</gene>
<keyword evidence="2" id="KW-0167">Capsid protein</keyword>
<dbReference type="Proteomes" id="UP000198217">
    <property type="component" value="Chromosome I"/>
</dbReference>
<feature type="compositionally biased region" description="Low complexity" evidence="1">
    <location>
        <begin position="477"/>
        <end position="506"/>
    </location>
</feature>